<feature type="region of interest" description="Disordered" evidence="1">
    <location>
        <begin position="73"/>
        <end position="97"/>
    </location>
</feature>
<dbReference type="Pfam" id="PF00805">
    <property type="entry name" value="Pentapeptide"/>
    <property type="match status" value="4"/>
</dbReference>
<feature type="transmembrane region" description="Helical" evidence="2">
    <location>
        <begin position="28"/>
        <end position="50"/>
    </location>
</feature>
<dbReference type="AlphaFoldDB" id="A0A815LWB2"/>
<dbReference type="Proteomes" id="UP000663834">
    <property type="component" value="Unassembled WGS sequence"/>
</dbReference>
<dbReference type="GO" id="GO:0008270">
    <property type="term" value="F:zinc ion binding"/>
    <property type="evidence" value="ECO:0007669"/>
    <property type="project" value="UniProtKB-KW"/>
</dbReference>
<keyword evidence="2" id="KW-0812">Transmembrane</keyword>
<protein>
    <submittedName>
        <fullName evidence="3">Uncharacterized protein</fullName>
    </submittedName>
</protein>
<evidence type="ECO:0000313" key="3">
    <source>
        <dbReference type="EMBL" id="CAF1412198.1"/>
    </source>
</evidence>
<organism evidence="3 4">
    <name type="scientific">Rotaria magnacalcarata</name>
    <dbReference type="NCBI Taxonomy" id="392030"/>
    <lineage>
        <taxon>Eukaryota</taxon>
        <taxon>Metazoa</taxon>
        <taxon>Spiralia</taxon>
        <taxon>Gnathifera</taxon>
        <taxon>Rotifera</taxon>
        <taxon>Eurotatoria</taxon>
        <taxon>Bdelloidea</taxon>
        <taxon>Philodinida</taxon>
        <taxon>Philodinidae</taxon>
        <taxon>Rotaria</taxon>
    </lineage>
</organism>
<evidence type="ECO:0000313" key="4">
    <source>
        <dbReference type="Proteomes" id="UP000663834"/>
    </source>
</evidence>
<reference evidence="3" key="1">
    <citation type="submission" date="2021-02" db="EMBL/GenBank/DDBJ databases">
        <authorList>
            <person name="Nowell W R."/>
        </authorList>
    </citation>
    <scope>NUCLEOTIDE SEQUENCE</scope>
</reference>
<evidence type="ECO:0000256" key="1">
    <source>
        <dbReference type="SAM" id="MobiDB-lite"/>
    </source>
</evidence>
<dbReference type="InterPro" id="IPR050952">
    <property type="entry name" value="TRIM-NHL_E3_ligases"/>
</dbReference>
<gene>
    <name evidence="3" type="ORF">KQP761_LOCUS10215</name>
</gene>
<proteinExistence type="predicted"/>
<dbReference type="InterPro" id="IPR011042">
    <property type="entry name" value="6-blade_b-propeller_TolB-like"/>
</dbReference>
<keyword evidence="2" id="KW-1133">Transmembrane helix</keyword>
<dbReference type="GO" id="GO:0061630">
    <property type="term" value="F:ubiquitin protein ligase activity"/>
    <property type="evidence" value="ECO:0007669"/>
    <property type="project" value="TreeGrafter"/>
</dbReference>
<evidence type="ECO:0000256" key="2">
    <source>
        <dbReference type="SAM" id="Phobius"/>
    </source>
</evidence>
<dbReference type="SUPFAM" id="SSF141571">
    <property type="entry name" value="Pentapeptide repeat-like"/>
    <property type="match status" value="2"/>
</dbReference>
<dbReference type="CDD" id="cd05819">
    <property type="entry name" value="NHL"/>
    <property type="match status" value="1"/>
</dbReference>
<dbReference type="PANTHER" id="PTHR24104">
    <property type="entry name" value="E3 UBIQUITIN-PROTEIN LIGASE NHLRC1-RELATED"/>
    <property type="match status" value="1"/>
</dbReference>
<name>A0A815LWB2_9BILA</name>
<dbReference type="OrthoDB" id="433512at2759"/>
<dbReference type="Gene3D" id="2.120.10.30">
    <property type="entry name" value="TolB, C-terminal domain"/>
    <property type="match status" value="2"/>
</dbReference>
<dbReference type="Gene3D" id="2.40.10.500">
    <property type="match status" value="1"/>
</dbReference>
<dbReference type="Gene3D" id="2.160.20.80">
    <property type="entry name" value="E3 ubiquitin-protein ligase SopA"/>
    <property type="match status" value="2"/>
</dbReference>
<sequence>MTSSEENIRTRGHALATRNKKRAKCRGCLEFMSSLLLPLSLGVFTIVITFQQQSAAQRQRIEDRDAADLQRAEDRNASRLQREQDKQEAELLRKQEKDLDKQRYENGRFDAYIQQMGKLLKESNGSIMSSQVTATLARVETLNIFRQLDPQRNVQIIRFLYEAKQLTDTPENPSLDLSTAKLLNIDFRDAAVNEKQLYQLSFRGIFLLNATFIGIEMSNINFSRTKFNTTSFSLAEIHDADFSFAEFYNTSFTSASFASTIFAEATFKNVNFSCKNIRDVNFKHSTLVYVNFSFSVLYNADFSSASLANVNFSHTLLFNAKFASATLKGVDFSSAEMYNSDFSNAQLTNLNFTSTNLIVANFAGAKVFNTDFHQSSCVASIFNHASLSDCDFWHSNLKHAVFYKANLNQVNFSRANLYKANFTGANMTKSELNNTLSIQDVILPNETSTHDENLIKDGQADCNISHISDWTLSNGNITTVISNKSSSNCQFTLQSLSTGATMYQRVSLSDKWDSNFWTHSEAVLSAKMSTGVLIDLKGLQKNNSISSKETLSSSEEQINLLLHNDMLELEVFIKFNATASHSNMNNYWCDDIKLYIIYGTYLELRQVNIPANATWKQNGVTIAGGHGQGTAIDQLFLPRGLFVDDDQTVVIADYWNHRITQWKNGDTTNGQVVAGGNGEGKGLHQLQYPTDVLIGKETDSLIICDRVNERVVQWSRRSGTTQGEILIDNIDCFGLAMDEQRYLYVSGTEKHEVRRYQLGEKNGTLVAGGNGKGNDTNQLNEPAYLFVDRQQTLYVSDHYNHRVMKWNKGATEGIVAAGGQGEGSALIQLKNPNGIFVDMFGTLYVADTYNHRVMRWTQEDKKQGTVIVGGNGQGEGENQFNGPYGFSFDRQGNLYVADMNNDRVQRFSIE</sequence>
<comment type="caution">
    <text evidence="3">The sequence shown here is derived from an EMBL/GenBank/DDBJ whole genome shotgun (WGS) entry which is preliminary data.</text>
</comment>
<dbReference type="GO" id="GO:0043161">
    <property type="term" value="P:proteasome-mediated ubiquitin-dependent protein catabolic process"/>
    <property type="evidence" value="ECO:0007669"/>
    <property type="project" value="TreeGrafter"/>
</dbReference>
<keyword evidence="2" id="KW-0472">Membrane</keyword>
<dbReference type="GO" id="GO:0000209">
    <property type="term" value="P:protein polyubiquitination"/>
    <property type="evidence" value="ECO:0007669"/>
    <property type="project" value="TreeGrafter"/>
</dbReference>
<dbReference type="PANTHER" id="PTHR24104:SF25">
    <property type="entry name" value="PROTEIN LIN-41"/>
    <property type="match status" value="1"/>
</dbReference>
<dbReference type="EMBL" id="CAJNOW010004288">
    <property type="protein sequence ID" value="CAF1412198.1"/>
    <property type="molecule type" value="Genomic_DNA"/>
</dbReference>
<dbReference type="InterPro" id="IPR001646">
    <property type="entry name" value="5peptide_repeat"/>
</dbReference>
<dbReference type="SUPFAM" id="SSF101898">
    <property type="entry name" value="NHL repeat"/>
    <property type="match status" value="1"/>
</dbReference>
<accession>A0A815LWB2</accession>